<feature type="region of interest" description="Disordered" evidence="1">
    <location>
        <begin position="789"/>
        <end position="814"/>
    </location>
</feature>
<feature type="compositionally biased region" description="Pro residues" evidence="1">
    <location>
        <begin position="337"/>
        <end position="347"/>
    </location>
</feature>
<evidence type="ECO:0000313" key="2">
    <source>
        <dbReference type="EMBL" id="KAF5839196.1"/>
    </source>
</evidence>
<feature type="region of interest" description="Disordered" evidence="1">
    <location>
        <begin position="193"/>
        <end position="273"/>
    </location>
</feature>
<feature type="compositionally biased region" description="Basic residues" evidence="1">
    <location>
        <begin position="208"/>
        <end position="217"/>
    </location>
</feature>
<feature type="compositionally biased region" description="Basic and acidic residues" evidence="1">
    <location>
        <begin position="755"/>
        <end position="768"/>
    </location>
</feature>
<sequence length="1020" mass="108500">MLLASGLRGGLLVDVLKKARPLFPTRLAAKRVHLLRVSPCRPWHQLSSHFNTSFSASALFVSSCFLSVGWISVRNRHNPNSSNPFFEYPSQQLLLHPAFSLVCPLSSASIPTLSRLSQIRQLRSCFTLLSQLLLPHLISYLPLRLLLTAGVSVRSRLTPATAHPATRTGTAGAECVTPALTSHFVLAVEHRRFREEPPDPGNSAPSHQNRHSRRRARFREEPPQPRQQRTQPPDQALHALSASPTQVTHSPPTPTQPDQHLPGAATSGDGQQDVSAVDAVAGALLARSRALLRERDQIQQRIQAALSRFTPPSHAPPKPMQKEQQQPEAGGAAPQQQSPPPTLPLPPQQHEQQQPLAQAAPFASASHLNPSPPLASKPLELGRQQEGLSWRQRLKMLLHEVDRDFSHPVTLPGAHRSSLPAQAAPAQTQQGSSNNVPSQQAKTQQEQQQQQQQDALPLMSHMNDGSAGDREHLSSVAGDSAGTGHLSSADGNAGNGEHRNSAVGVRDGGGICPNWPLGSSSSGGNSGSGGSSHALRSQQQALQHALSSWRASVNDSLSTSSARAASRTDLLAASLPGPSTYGSAPGHTTLAALGGVPGTQERALGDLPGARERECVQEGPVRGLKAGDKDLDAILAKLATRFGVPRGLTGPHPTQPMHSTRWAPQPHAHALQLPRPPAQAPQVDLGAPCPAEPPPLSPSQLPYPSAPAENIIPQGPQGDPGIPLSASKHPQPSAPTKHAIPQVSQEDSGIQGASRDSRVQDGKGREELMGQLSGQLVVPHLQIGGASRTLEGREQAGQQQQQQQQQGESQLQEGPQLQERVQLLPATSSSVEHWDGGFLLHAAPEAVEQPDQQEQQKEQQQQQQQQQSACTVPHRSTAAAAECLHLSTTAKCHTSQQQQQQSACTLPHLSTAAAAECLHLSTTAECHTPQQQQQQSACTLPHLSTDPSSTADQVIGDQVVGDHREPVEPHSPADKRNTHQEQAAQPGGSPPLPAEAPALAAEASALALFPSDTPESRASA</sequence>
<feature type="compositionally biased region" description="Low complexity" evidence="1">
    <location>
        <begin position="531"/>
        <end position="541"/>
    </location>
</feature>
<gene>
    <name evidence="2" type="ORF">DUNSADRAFT_1332</name>
</gene>
<feature type="region of interest" description="Disordered" evidence="1">
    <location>
        <begin position="308"/>
        <end position="378"/>
    </location>
</feature>
<feature type="compositionally biased region" description="Low complexity" evidence="1">
    <location>
        <begin position="795"/>
        <end position="814"/>
    </location>
</feature>
<keyword evidence="3" id="KW-1185">Reference proteome</keyword>
<evidence type="ECO:0000313" key="3">
    <source>
        <dbReference type="Proteomes" id="UP000815325"/>
    </source>
</evidence>
<evidence type="ECO:0000256" key="1">
    <source>
        <dbReference type="SAM" id="MobiDB-lite"/>
    </source>
</evidence>
<reference evidence="2" key="1">
    <citation type="submission" date="2017-08" db="EMBL/GenBank/DDBJ databases">
        <authorList>
            <person name="Polle J.E."/>
            <person name="Barry K."/>
            <person name="Cushman J."/>
            <person name="Schmutz J."/>
            <person name="Tran D."/>
            <person name="Hathwaick L.T."/>
            <person name="Yim W.C."/>
            <person name="Jenkins J."/>
            <person name="Mckie-Krisberg Z.M."/>
            <person name="Prochnik S."/>
            <person name="Lindquist E."/>
            <person name="Dockter R.B."/>
            <person name="Adam C."/>
            <person name="Molina H."/>
            <person name="Bunkerborg J."/>
            <person name="Jin E."/>
            <person name="Buchheim M."/>
            <person name="Magnuson J."/>
        </authorList>
    </citation>
    <scope>NUCLEOTIDE SEQUENCE</scope>
    <source>
        <strain evidence="2">CCAP 19/18</strain>
    </source>
</reference>
<comment type="caution">
    <text evidence="2">The sequence shown here is derived from an EMBL/GenBank/DDBJ whole genome shotgun (WGS) entry which is preliminary data.</text>
</comment>
<organism evidence="2 3">
    <name type="scientific">Dunaliella salina</name>
    <name type="common">Green alga</name>
    <name type="synonym">Protococcus salinus</name>
    <dbReference type="NCBI Taxonomy" id="3046"/>
    <lineage>
        <taxon>Eukaryota</taxon>
        <taxon>Viridiplantae</taxon>
        <taxon>Chlorophyta</taxon>
        <taxon>core chlorophytes</taxon>
        <taxon>Chlorophyceae</taxon>
        <taxon>CS clade</taxon>
        <taxon>Chlamydomonadales</taxon>
        <taxon>Dunaliellaceae</taxon>
        <taxon>Dunaliella</taxon>
    </lineage>
</organism>
<dbReference type="EMBL" id="MU069551">
    <property type="protein sequence ID" value="KAF5839196.1"/>
    <property type="molecule type" value="Genomic_DNA"/>
</dbReference>
<feature type="compositionally biased region" description="Low complexity" evidence="1">
    <location>
        <begin position="348"/>
        <end position="366"/>
    </location>
</feature>
<feature type="compositionally biased region" description="Low complexity" evidence="1">
    <location>
        <begin position="698"/>
        <end position="723"/>
    </location>
</feature>
<feature type="region of interest" description="Disordered" evidence="1">
    <location>
        <begin position="645"/>
        <end position="773"/>
    </location>
</feature>
<feature type="compositionally biased region" description="Low complexity" evidence="1">
    <location>
        <begin position="226"/>
        <end position="235"/>
    </location>
</feature>
<protein>
    <submittedName>
        <fullName evidence="2">Uncharacterized protein</fullName>
    </submittedName>
</protein>
<feature type="region of interest" description="Disordered" evidence="1">
    <location>
        <begin position="408"/>
        <end position="541"/>
    </location>
</feature>
<feature type="region of interest" description="Disordered" evidence="1">
    <location>
        <begin position="961"/>
        <end position="1001"/>
    </location>
</feature>
<feature type="compositionally biased region" description="Basic and acidic residues" evidence="1">
    <location>
        <begin position="961"/>
        <end position="979"/>
    </location>
</feature>
<accession>A0ABQ7GX59</accession>
<dbReference type="Proteomes" id="UP000815325">
    <property type="component" value="Unassembled WGS sequence"/>
</dbReference>
<feature type="compositionally biased region" description="Low complexity" evidence="1">
    <location>
        <begin position="420"/>
        <end position="430"/>
    </location>
</feature>
<feature type="compositionally biased region" description="Low complexity" evidence="1">
    <location>
        <begin position="680"/>
        <end position="689"/>
    </location>
</feature>
<feature type="compositionally biased region" description="Low complexity" evidence="1">
    <location>
        <begin position="322"/>
        <end position="336"/>
    </location>
</feature>
<feature type="non-terminal residue" evidence="2">
    <location>
        <position position="1020"/>
    </location>
</feature>
<feature type="compositionally biased region" description="Low complexity" evidence="1">
    <location>
        <begin position="849"/>
        <end position="867"/>
    </location>
</feature>
<feature type="region of interest" description="Disordered" evidence="1">
    <location>
        <begin position="847"/>
        <end position="873"/>
    </location>
</feature>
<feature type="compositionally biased region" description="Low complexity" evidence="1">
    <location>
        <begin position="439"/>
        <end position="453"/>
    </location>
</feature>
<name>A0ABQ7GX59_DUNSA</name>
<proteinExistence type="predicted"/>